<proteinExistence type="predicted"/>
<evidence type="ECO:0000313" key="2">
    <source>
        <dbReference type="Proteomes" id="UP001056384"/>
    </source>
</evidence>
<keyword evidence="2" id="KW-1185">Reference proteome</keyword>
<organism evidence="1 2">
    <name type="scientific">Septoria linicola</name>
    <dbReference type="NCBI Taxonomy" id="215465"/>
    <lineage>
        <taxon>Eukaryota</taxon>
        <taxon>Fungi</taxon>
        <taxon>Dikarya</taxon>
        <taxon>Ascomycota</taxon>
        <taxon>Pezizomycotina</taxon>
        <taxon>Dothideomycetes</taxon>
        <taxon>Dothideomycetidae</taxon>
        <taxon>Mycosphaerellales</taxon>
        <taxon>Mycosphaerellaceae</taxon>
        <taxon>Septoria</taxon>
    </lineage>
</organism>
<name>A0A9Q9EGM9_9PEZI</name>
<reference evidence="1" key="1">
    <citation type="submission" date="2022-06" db="EMBL/GenBank/DDBJ databases">
        <title>Complete genome sequences of two strains of the flax pathogen Septoria linicola.</title>
        <authorList>
            <person name="Lapalu N."/>
            <person name="Simon A."/>
            <person name="Demenou B."/>
            <person name="Paumier D."/>
            <person name="Guillot M.-P."/>
            <person name="Gout L."/>
            <person name="Valade R."/>
        </authorList>
    </citation>
    <scope>NUCLEOTIDE SEQUENCE</scope>
    <source>
        <strain evidence="1">SE15195</strain>
    </source>
</reference>
<protein>
    <submittedName>
        <fullName evidence="1">Uncharacterized protein</fullName>
    </submittedName>
</protein>
<sequence>MLQGYQYWKVLTAHLLYPQAAKNSTGKRNLSFNGSAVGDTLTSTFEPWLKSPGQKQEAEQHLRNLLKLASETGLLIMSQRSSFNFEWDVLQKSKSDGNIVVMPAFGKTADERGEALSRRQVLVKPTIEGVAD</sequence>
<accession>A0A9Q9EGM9</accession>
<dbReference type="Proteomes" id="UP001056384">
    <property type="component" value="Chromosome 2"/>
</dbReference>
<evidence type="ECO:0000313" key="1">
    <source>
        <dbReference type="EMBL" id="USW48992.1"/>
    </source>
</evidence>
<dbReference type="AlphaFoldDB" id="A0A9Q9EGM9"/>
<gene>
    <name evidence="1" type="ORF">Slin15195_G023110</name>
</gene>
<dbReference type="EMBL" id="CP099419">
    <property type="protein sequence ID" value="USW48992.1"/>
    <property type="molecule type" value="Genomic_DNA"/>
</dbReference>